<dbReference type="PANTHER" id="PTHR38030">
    <property type="entry name" value="PROTOPORPHYRINOGEN IX DEHYDROGENASE [MENAQUINONE]"/>
    <property type="match status" value="1"/>
</dbReference>
<dbReference type="PANTHER" id="PTHR38030:SF2">
    <property type="entry name" value="PROTOPORPHYRINOGEN IX DEHYDROGENASE [QUINONE]"/>
    <property type="match status" value="1"/>
</dbReference>
<dbReference type="InterPro" id="IPR026816">
    <property type="entry name" value="Flavodoxin_dom"/>
</dbReference>
<keyword evidence="3" id="KW-1185">Reference proteome</keyword>
<dbReference type="GO" id="GO:0016651">
    <property type="term" value="F:oxidoreductase activity, acting on NAD(P)H"/>
    <property type="evidence" value="ECO:0007669"/>
    <property type="project" value="UniProtKB-ARBA"/>
</dbReference>
<dbReference type="Gene3D" id="3.40.50.360">
    <property type="match status" value="1"/>
</dbReference>
<protein>
    <submittedName>
        <fullName evidence="2">Pyridoxamine 5'-phosphate oxidase family protein</fullName>
    </submittedName>
</protein>
<dbReference type="InterPro" id="IPR008254">
    <property type="entry name" value="Flavodoxin/NO_synth"/>
</dbReference>
<dbReference type="InterPro" id="IPR052200">
    <property type="entry name" value="Protoporphyrinogen_IX_DH"/>
</dbReference>
<dbReference type="GO" id="GO:0070819">
    <property type="term" value="F:menaquinone-dependent protoporphyrinogen oxidase activity"/>
    <property type="evidence" value="ECO:0007669"/>
    <property type="project" value="TreeGrafter"/>
</dbReference>
<evidence type="ECO:0000259" key="1">
    <source>
        <dbReference type="PROSITE" id="PS50902"/>
    </source>
</evidence>
<dbReference type="Proteomes" id="UP000677305">
    <property type="component" value="Chromosome"/>
</dbReference>
<proteinExistence type="predicted"/>
<dbReference type="InterPro" id="IPR012349">
    <property type="entry name" value="Split_barrel_FMN-bd"/>
</dbReference>
<evidence type="ECO:0000313" key="2">
    <source>
        <dbReference type="EMBL" id="QUH29816.1"/>
    </source>
</evidence>
<dbReference type="Pfam" id="PF01243">
    <property type="entry name" value="PNPOx_N"/>
    <property type="match status" value="1"/>
</dbReference>
<organism evidence="2 3">
    <name type="scientific">Vallitalea guaymasensis</name>
    <dbReference type="NCBI Taxonomy" id="1185412"/>
    <lineage>
        <taxon>Bacteria</taxon>
        <taxon>Bacillati</taxon>
        <taxon>Bacillota</taxon>
        <taxon>Clostridia</taxon>
        <taxon>Lachnospirales</taxon>
        <taxon>Vallitaleaceae</taxon>
        <taxon>Vallitalea</taxon>
    </lineage>
</organism>
<dbReference type="InterPro" id="IPR011576">
    <property type="entry name" value="Pyridox_Oxase_N"/>
</dbReference>
<dbReference type="EMBL" id="CP058561">
    <property type="protein sequence ID" value="QUH29816.1"/>
    <property type="molecule type" value="Genomic_DNA"/>
</dbReference>
<dbReference type="PROSITE" id="PS50902">
    <property type="entry name" value="FLAVODOXIN_LIKE"/>
    <property type="match status" value="1"/>
</dbReference>
<dbReference type="GO" id="GO:0006783">
    <property type="term" value="P:heme biosynthetic process"/>
    <property type="evidence" value="ECO:0007669"/>
    <property type="project" value="TreeGrafter"/>
</dbReference>
<dbReference type="AlphaFoldDB" id="A0A8J8SCV7"/>
<dbReference type="RefSeq" id="WP_212690070.1">
    <property type="nucleotide sequence ID" value="NZ_CP058561.1"/>
</dbReference>
<sequence>MDTIIVYESKYGSTKEIAKDLAMVLGPATYCTTDEWKDEYKNSDYIIIGTPIYAEKVSPKIYDFVYMNREWLKNKKVILFCVSLRKEGAEIYLTPLQDILKESVVSTKAIGGRLLLEQLDNEDYTMMKNFSNAYGMPFEDVDSFDVKQITEYGLYIRKLRDYFIKMPIEELKIYIEKFLGNHNTCTLATGYDNEVRATPVEYTYNKGHMYILSEGGFKFANILLNNYVSIAVYDSFQGMNTLAGLQMTGKAEIIEDECKEYLAYLRERGIRQEKLPSPLHLISIKIEHVEILSSELKKRGYGVKQYCNLN</sequence>
<dbReference type="SUPFAM" id="SSF50475">
    <property type="entry name" value="FMN-binding split barrel"/>
    <property type="match status" value="1"/>
</dbReference>
<dbReference type="KEGG" id="vgu:HYG85_13215"/>
<dbReference type="InterPro" id="IPR029039">
    <property type="entry name" value="Flavoprotein-like_sf"/>
</dbReference>
<feature type="domain" description="Flavodoxin-like" evidence="1">
    <location>
        <begin position="3"/>
        <end position="135"/>
    </location>
</feature>
<dbReference type="Pfam" id="PF12724">
    <property type="entry name" value="Flavodoxin_5"/>
    <property type="match status" value="1"/>
</dbReference>
<accession>A0A8J8SCV7</accession>
<gene>
    <name evidence="2" type="ORF">HYG85_13215</name>
</gene>
<reference evidence="2 3" key="1">
    <citation type="submission" date="2020-07" db="EMBL/GenBank/DDBJ databases">
        <title>Vallitalea guaymasensis genome.</title>
        <authorList>
            <person name="Postec A."/>
        </authorList>
    </citation>
    <scope>NUCLEOTIDE SEQUENCE [LARGE SCALE GENOMIC DNA]</scope>
    <source>
        <strain evidence="2 3">Ra1766G1</strain>
    </source>
</reference>
<dbReference type="Gene3D" id="2.30.110.10">
    <property type="entry name" value="Electron Transport, Fmn-binding Protein, Chain A"/>
    <property type="match status" value="1"/>
</dbReference>
<dbReference type="GO" id="GO:0010181">
    <property type="term" value="F:FMN binding"/>
    <property type="evidence" value="ECO:0007669"/>
    <property type="project" value="InterPro"/>
</dbReference>
<evidence type="ECO:0000313" key="3">
    <source>
        <dbReference type="Proteomes" id="UP000677305"/>
    </source>
</evidence>
<dbReference type="SUPFAM" id="SSF52218">
    <property type="entry name" value="Flavoproteins"/>
    <property type="match status" value="1"/>
</dbReference>
<name>A0A8J8SCV7_9FIRM</name>